<organism evidence="2 3">
    <name type="scientific">Perkinsus olseni</name>
    <name type="common">Perkinsus atlanticus</name>
    <dbReference type="NCBI Taxonomy" id="32597"/>
    <lineage>
        <taxon>Eukaryota</taxon>
        <taxon>Sar</taxon>
        <taxon>Alveolata</taxon>
        <taxon>Perkinsozoa</taxon>
        <taxon>Perkinsea</taxon>
        <taxon>Perkinsida</taxon>
        <taxon>Perkinsidae</taxon>
        <taxon>Perkinsus</taxon>
    </lineage>
</organism>
<accession>A0A7J6UB56</accession>
<reference evidence="2 3" key="1">
    <citation type="submission" date="2020-04" db="EMBL/GenBank/DDBJ databases">
        <title>Perkinsus olseni comparative genomics.</title>
        <authorList>
            <person name="Bogema D.R."/>
        </authorList>
    </citation>
    <scope>NUCLEOTIDE SEQUENCE [LARGE SCALE GENOMIC DNA]</scope>
    <source>
        <strain evidence="2">ATCC PRA-205</strain>
    </source>
</reference>
<gene>
    <name evidence="2" type="ORF">FOZ62_017997</name>
</gene>
<comment type="caution">
    <text evidence="2">The sequence shown here is derived from an EMBL/GenBank/DDBJ whole genome shotgun (WGS) entry which is preliminary data.</text>
</comment>
<dbReference type="AlphaFoldDB" id="A0A7J6UB56"/>
<protein>
    <submittedName>
        <fullName evidence="2">Uncharacterized protein</fullName>
    </submittedName>
</protein>
<sequence length="489" mass="54763">MVGHLDVVCYVPWSQIASPKVGTDQPQQPQGNFKPQINYQKDKQSATDKVAAGAEGVSSSTDSNSTVDMSAARVDCCKAQMVSKLELHEGLLLGSIEVYSKHAEGNYVTLKGLLDTGASTGFIDESLAYQLQSSGTGVILDLSNVMTVKLADKTKRSLSKYWECYVRQLANDGQIVWKLMKFNIMPGTNTPGIIIGRSQFSDLGYVVGKTVHCDGQDCLLVPVGDPKLQEEFPDEPFTVSCGHVLQDPVIPSTIKQKHGMWVQRYVSELSQKPLRGANQIKKDYQCRLGQRQTIIDRYKPIWEDRRERSREAVNTKAAKYPSQEVKVGDYVLIYKPKKHKLDVCWAGPYKVIDRCGVKVTLKVGQTDLVDSIDHVLKVELGSSFPKRIRTVIPQGCLVLYGDNEIGLVRDGKGCDHVLHHGYLTQHYKDAYEVFLYYWKPVDGSVRSEGPAREQVQRRSARHRIDRRGVRVELRPGRNPCCAGCCWVRS</sequence>
<evidence type="ECO:0000256" key="1">
    <source>
        <dbReference type="SAM" id="MobiDB-lite"/>
    </source>
</evidence>
<dbReference type="EMBL" id="JABANM010001362">
    <property type="protein sequence ID" value="KAF4754413.1"/>
    <property type="molecule type" value="Genomic_DNA"/>
</dbReference>
<dbReference type="Proteomes" id="UP000574390">
    <property type="component" value="Unassembled WGS sequence"/>
</dbReference>
<evidence type="ECO:0000313" key="2">
    <source>
        <dbReference type="EMBL" id="KAF4754413.1"/>
    </source>
</evidence>
<evidence type="ECO:0000313" key="3">
    <source>
        <dbReference type="Proteomes" id="UP000574390"/>
    </source>
</evidence>
<name>A0A7J6UB56_PEROL</name>
<feature type="region of interest" description="Disordered" evidence="1">
    <location>
        <begin position="44"/>
        <end position="65"/>
    </location>
</feature>
<proteinExistence type="predicted"/>